<feature type="region of interest" description="Disordered" evidence="1">
    <location>
        <begin position="1"/>
        <end position="31"/>
    </location>
</feature>
<dbReference type="EMBL" id="FNIE01000020">
    <property type="protein sequence ID" value="SDP21577.1"/>
    <property type="molecule type" value="Genomic_DNA"/>
</dbReference>
<gene>
    <name evidence="2" type="ORF">SAMN05216259_12021</name>
</gene>
<sequence>MHQLVPAQPPSHHSHLPRRTSERVGDAADPRTKVRVTIFSTGSRPRLRYRSPRAPRLTARDAAPVSAPLGPADTARAHEAQPGLRQDRTAEAKTMPPAGALRLRDGPGPAGACAFVVGGVRVLPSRLPSTRASRAVAAQGVKVVRTVARSTWTPGTTPAPLTCGPTAHGMGAGDAGGCCKDVGQPCVRSSGRCWVELDPRTVLACCSLRDLCHHHQHVLRSDEATQEGQGDRYEVDDQVQWPDGGRCVSAGRSCQEPRRYRRIGLSPAARARRVPNRAGTHGETQWSAAPKRAATIRTFPQVSWHTLGEIARDS</sequence>
<feature type="region of interest" description="Disordered" evidence="1">
    <location>
        <begin position="43"/>
        <end position="90"/>
    </location>
</feature>
<reference evidence="2 3" key="1">
    <citation type="submission" date="2016-10" db="EMBL/GenBank/DDBJ databases">
        <authorList>
            <person name="de Groot N.N."/>
        </authorList>
    </citation>
    <scope>NUCLEOTIDE SEQUENCE [LARGE SCALE GENOMIC DNA]</scope>
    <source>
        <strain evidence="2 3">CGMCC 4.2022</strain>
    </source>
</reference>
<proteinExistence type="predicted"/>
<accession>A0A1H0QWE6</accession>
<keyword evidence="3" id="KW-1185">Reference proteome</keyword>
<evidence type="ECO:0000313" key="2">
    <source>
        <dbReference type="EMBL" id="SDP21577.1"/>
    </source>
</evidence>
<evidence type="ECO:0000313" key="3">
    <source>
        <dbReference type="Proteomes" id="UP000199341"/>
    </source>
</evidence>
<name>A0A1H0QWE6_9ACTN</name>
<dbReference type="Proteomes" id="UP000199341">
    <property type="component" value="Unassembled WGS sequence"/>
</dbReference>
<dbReference type="AlphaFoldDB" id="A0A1H0QWE6"/>
<organism evidence="2 3">
    <name type="scientific">Actinacidiphila guanduensis</name>
    <dbReference type="NCBI Taxonomy" id="310781"/>
    <lineage>
        <taxon>Bacteria</taxon>
        <taxon>Bacillati</taxon>
        <taxon>Actinomycetota</taxon>
        <taxon>Actinomycetes</taxon>
        <taxon>Kitasatosporales</taxon>
        <taxon>Streptomycetaceae</taxon>
        <taxon>Actinacidiphila</taxon>
    </lineage>
</organism>
<dbReference type="STRING" id="310781.SAMN05216259_12021"/>
<protein>
    <submittedName>
        <fullName evidence="2">Uncharacterized protein</fullName>
    </submittedName>
</protein>
<feature type="compositionally biased region" description="Basic and acidic residues" evidence="1">
    <location>
        <begin position="75"/>
        <end position="90"/>
    </location>
</feature>
<evidence type="ECO:0000256" key="1">
    <source>
        <dbReference type="SAM" id="MobiDB-lite"/>
    </source>
</evidence>
<feature type="compositionally biased region" description="Basic and acidic residues" evidence="1">
    <location>
        <begin position="19"/>
        <end position="31"/>
    </location>
</feature>